<name>A0AAD7WJT9_9TELE</name>
<dbReference type="Proteomes" id="UP001221898">
    <property type="component" value="Unassembled WGS sequence"/>
</dbReference>
<accession>A0AAD7WJT9</accession>
<sequence>MVMSTVPRLKSDGLLSPSTQAGGTESGVPVVCVIPPECVECSLLWCTGSQNALGLKGRATSLGDCNQGVNDL</sequence>
<protein>
    <submittedName>
        <fullName evidence="2">Uncharacterized protein</fullName>
    </submittedName>
</protein>
<evidence type="ECO:0000313" key="2">
    <source>
        <dbReference type="EMBL" id="KAJ8398624.1"/>
    </source>
</evidence>
<organism evidence="2 3">
    <name type="scientific">Aldrovandia affinis</name>
    <dbReference type="NCBI Taxonomy" id="143900"/>
    <lineage>
        <taxon>Eukaryota</taxon>
        <taxon>Metazoa</taxon>
        <taxon>Chordata</taxon>
        <taxon>Craniata</taxon>
        <taxon>Vertebrata</taxon>
        <taxon>Euteleostomi</taxon>
        <taxon>Actinopterygii</taxon>
        <taxon>Neopterygii</taxon>
        <taxon>Teleostei</taxon>
        <taxon>Notacanthiformes</taxon>
        <taxon>Halosauridae</taxon>
        <taxon>Aldrovandia</taxon>
    </lineage>
</organism>
<dbReference type="AlphaFoldDB" id="A0AAD7WJT9"/>
<reference evidence="2" key="1">
    <citation type="journal article" date="2023" name="Science">
        <title>Genome structures resolve the early diversification of teleost fishes.</title>
        <authorList>
            <person name="Parey E."/>
            <person name="Louis A."/>
            <person name="Montfort J."/>
            <person name="Bouchez O."/>
            <person name="Roques C."/>
            <person name="Iampietro C."/>
            <person name="Lluch J."/>
            <person name="Castinel A."/>
            <person name="Donnadieu C."/>
            <person name="Desvignes T."/>
            <person name="Floi Bucao C."/>
            <person name="Jouanno E."/>
            <person name="Wen M."/>
            <person name="Mejri S."/>
            <person name="Dirks R."/>
            <person name="Jansen H."/>
            <person name="Henkel C."/>
            <person name="Chen W.J."/>
            <person name="Zahm M."/>
            <person name="Cabau C."/>
            <person name="Klopp C."/>
            <person name="Thompson A.W."/>
            <person name="Robinson-Rechavi M."/>
            <person name="Braasch I."/>
            <person name="Lecointre G."/>
            <person name="Bobe J."/>
            <person name="Postlethwait J.H."/>
            <person name="Berthelot C."/>
            <person name="Roest Crollius H."/>
            <person name="Guiguen Y."/>
        </authorList>
    </citation>
    <scope>NUCLEOTIDE SEQUENCE</scope>
    <source>
        <strain evidence="2">NC1722</strain>
    </source>
</reference>
<gene>
    <name evidence="2" type="ORF">AAFF_G00421520</name>
</gene>
<evidence type="ECO:0000313" key="3">
    <source>
        <dbReference type="Proteomes" id="UP001221898"/>
    </source>
</evidence>
<evidence type="ECO:0000256" key="1">
    <source>
        <dbReference type="SAM" id="MobiDB-lite"/>
    </source>
</evidence>
<feature type="region of interest" description="Disordered" evidence="1">
    <location>
        <begin position="1"/>
        <end position="25"/>
    </location>
</feature>
<comment type="caution">
    <text evidence="2">The sequence shown here is derived from an EMBL/GenBank/DDBJ whole genome shotgun (WGS) entry which is preliminary data.</text>
</comment>
<dbReference type="EMBL" id="JAINUG010000089">
    <property type="protein sequence ID" value="KAJ8398624.1"/>
    <property type="molecule type" value="Genomic_DNA"/>
</dbReference>
<proteinExistence type="predicted"/>
<keyword evidence="3" id="KW-1185">Reference proteome</keyword>